<dbReference type="Proteomes" id="UP001058974">
    <property type="component" value="Chromosome 5"/>
</dbReference>
<protein>
    <submittedName>
        <fullName evidence="3">Uncharacterized protein</fullName>
    </submittedName>
</protein>
<keyword evidence="2" id="KW-0732">Signal</keyword>
<feature type="chain" id="PRO_5038593336" evidence="2">
    <location>
        <begin position="25"/>
        <end position="137"/>
    </location>
</feature>
<name>A0A9D4WXD6_PEA</name>
<dbReference type="Gramene" id="Psat05G0613000-T1">
    <property type="protein sequence ID" value="KAI5410863.1"/>
    <property type="gene ID" value="KIW84_056130"/>
</dbReference>
<organism evidence="3 4">
    <name type="scientific">Pisum sativum</name>
    <name type="common">Garden pea</name>
    <name type="synonym">Lathyrus oleraceus</name>
    <dbReference type="NCBI Taxonomy" id="3888"/>
    <lineage>
        <taxon>Eukaryota</taxon>
        <taxon>Viridiplantae</taxon>
        <taxon>Streptophyta</taxon>
        <taxon>Embryophyta</taxon>
        <taxon>Tracheophyta</taxon>
        <taxon>Spermatophyta</taxon>
        <taxon>Magnoliopsida</taxon>
        <taxon>eudicotyledons</taxon>
        <taxon>Gunneridae</taxon>
        <taxon>Pentapetalae</taxon>
        <taxon>rosids</taxon>
        <taxon>fabids</taxon>
        <taxon>Fabales</taxon>
        <taxon>Fabaceae</taxon>
        <taxon>Papilionoideae</taxon>
        <taxon>50 kb inversion clade</taxon>
        <taxon>NPAAA clade</taxon>
        <taxon>Hologalegina</taxon>
        <taxon>IRL clade</taxon>
        <taxon>Fabeae</taxon>
        <taxon>Lathyrus</taxon>
    </lineage>
</organism>
<dbReference type="EMBL" id="JAMSHJ010000005">
    <property type="protein sequence ID" value="KAI5410863.1"/>
    <property type="molecule type" value="Genomic_DNA"/>
</dbReference>
<evidence type="ECO:0000313" key="4">
    <source>
        <dbReference type="Proteomes" id="UP001058974"/>
    </source>
</evidence>
<accession>A0A9D4WXD6</accession>
<proteinExistence type="predicted"/>
<reference evidence="3 4" key="1">
    <citation type="journal article" date="2022" name="Nat. Genet.">
        <title>Improved pea reference genome and pan-genome highlight genomic features and evolutionary characteristics.</title>
        <authorList>
            <person name="Yang T."/>
            <person name="Liu R."/>
            <person name="Luo Y."/>
            <person name="Hu S."/>
            <person name="Wang D."/>
            <person name="Wang C."/>
            <person name="Pandey M.K."/>
            <person name="Ge S."/>
            <person name="Xu Q."/>
            <person name="Li N."/>
            <person name="Li G."/>
            <person name="Huang Y."/>
            <person name="Saxena R.K."/>
            <person name="Ji Y."/>
            <person name="Li M."/>
            <person name="Yan X."/>
            <person name="He Y."/>
            <person name="Liu Y."/>
            <person name="Wang X."/>
            <person name="Xiang C."/>
            <person name="Varshney R.K."/>
            <person name="Ding H."/>
            <person name="Gao S."/>
            <person name="Zong X."/>
        </authorList>
    </citation>
    <scope>NUCLEOTIDE SEQUENCE [LARGE SCALE GENOMIC DNA]</scope>
    <source>
        <strain evidence="3 4">cv. Zhongwan 6</strain>
    </source>
</reference>
<keyword evidence="4" id="KW-1185">Reference proteome</keyword>
<dbReference type="AlphaFoldDB" id="A0A9D4WXD6"/>
<dbReference type="PRINTS" id="PR01217">
    <property type="entry name" value="PRICHEXTENSN"/>
</dbReference>
<feature type="signal peptide" evidence="2">
    <location>
        <begin position="1"/>
        <end position="24"/>
    </location>
</feature>
<gene>
    <name evidence="3" type="ORF">KIW84_056130</name>
</gene>
<comment type="caution">
    <text evidence="3">The sequence shown here is derived from an EMBL/GenBank/DDBJ whole genome shotgun (WGS) entry which is preliminary data.</text>
</comment>
<feature type="compositionally biased region" description="Pro residues" evidence="1">
    <location>
        <begin position="46"/>
        <end position="56"/>
    </location>
</feature>
<feature type="region of interest" description="Disordered" evidence="1">
    <location>
        <begin position="29"/>
        <end position="56"/>
    </location>
</feature>
<evidence type="ECO:0000256" key="1">
    <source>
        <dbReference type="SAM" id="MobiDB-lite"/>
    </source>
</evidence>
<feature type="region of interest" description="Disordered" evidence="1">
    <location>
        <begin position="91"/>
        <end position="137"/>
    </location>
</feature>
<evidence type="ECO:0000256" key="2">
    <source>
        <dbReference type="SAM" id="SignalP"/>
    </source>
</evidence>
<feature type="compositionally biased region" description="Pro residues" evidence="1">
    <location>
        <begin position="99"/>
        <end position="131"/>
    </location>
</feature>
<evidence type="ECO:0000313" key="3">
    <source>
        <dbReference type="EMBL" id="KAI5410863.1"/>
    </source>
</evidence>
<sequence length="137" mass="15327">MASFSLSFLVLFLASLILIPQGFATRVNPTEYTRPTPVLPPRRGRPPPTPTPVLPPRIYRPPHIPPVYTPPMLFLASLILIPQGFATRVNPTEYTRPTPVLPPRVFRPPPTPTPVLPPRIYRPPHIPPVYTPPSEKP</sequence>